<proteinExistence type="predicted"/>
<dbReference type="PROSITE" id="PS51257">
    <property type="entry name" value="PROKAR_LIPOPROTEIN"/>
    <property type="match status" value="1"/>
</dbReference>
<dbReference type="EMBL" id="LR796249">
    <property type="protein sequence ID" value="CAB4131393.1"/>
    <property type="molecule type" value="Genomic_DNA"/>
</dbReference>
<reference evidence="1" key="1">
    <citation type="submission" date="2020-04" db="EMBL/GenBank/DDBJ databases">
        <authorList>
            <person name="Chiriac C."/>
            <person name="Salcher M."/>
            <person name="Ghai R."/>
            <person name="Kavagutti S V."/>
        </authorList>
    </citation>
    <scope>NUCLEOTIDE SEQUENCE</scope>
</reference>
<accession>A0A6J5LDG1</accession>
<dbReference type="EMBL" id="LR796294">
    <property type="protein sequence ID" value="CAB4135230.1"/>
    <property type="molecule type" value="Genomic_DNA"/>
</dbReference>
<evidence type="ECO:0000313" key="2">
    <source>
        <dbReference type="EMBL" id="CAB4135230.1"/>
    </source>
</evidence>
<evidence type="ECO:0008006" key="3">
    <source>
        <dbReference type="Google" id="ProtNLM"/>
    </source>
</evidence>
<sequence length="126" mass="13372">MRVPYCIAAIVGILLATGCVTSCVHVRPAPTGDAFYGITADCSLPVVAQQSGLIRDEVRKCLDTDTAVCLVGLSNIVAKDTIVCVVQDFDMTLHRKMALGTASESMKIEAMAASAWIKAEQVGIRN</sequence>
<evidence type="ECO:0000313" key="1">
    <source>
        <dbReference type="EMBL" id="CAB4131393.1"/>
    </source>
</evidence>
<gene>
    <name evidence="1" type="ORF">UFOVP127_80</name>
    <name evidence="2" type="ORF">UFOVP276_186</name>
</gene>
<organism evidence="1">
    <name type="scientific">uncultured Caudovirales phage</name>
    <dbReference type="NCBI Taxonomy" id="2100421"/>
    <lineage>
        <taxon>Viruses</taxon>
        <taxon>Duplodnaviria</taxon>
        <taxon>Heunggongvirae</taxon>
        <taxon>Uroviricota</taxon>
        <taxon>Caudoviricetes</taxon>
        <taxon>Peduoviridae</taxon>
        <taxon>Maltschvirus</taxon>
        <taxon>Maltschvirus maltsch</taxon>
    </lineage>
</organism>
<name>A0A6J5LDG1_9CAUD</name>
<protein>
    <recommendedName>
        <fullName evidence="3">Lipoprotein</fullName>
    </recommendedName>
</protein>